<keyword evidence="1" id="KW-0732">Signal</keyword>
<dbReference type="InterPro" id="IPR036179">
    <property type="entry name" value="Ig-like_dom_sf"/>
</dbReference>
<evidence type="ECO:0000256" key="2">
    <source>
        <dbReference type="ARBA" id="ARBA00022737"/>
    </source>
</evidence>
<evidence type="ECO:0000256" key="1">
    <source>
        <dbReference type="ARBA" id="ARBA00022729"/>
    </source>
</evidence>
<dbReference type="Ensembl" id="ENSMUNT00000009644.2">
    <property type="protein sequence ID" value="ENSMUNP00000008335.2"/>
    <property type="gene ID" value="ENSMUNG00000006651.2"/>
</dbReference>
<evidence type="ECO:0000313" key="6">
    <source>
        <dbReference type="Proteomes" id="UP000694405"/>
    </source>
</evidence>
<dbReference type="InterPro" id="IPR003598">
    <property type="entry name" value="Ig_sub2"/>
</dbReference>
<accession>A0A8V5GBB2</accession>
<evidence type="ECO:0000313" key="5">
    <source>
        <dbReference type="Ensembl" id="ENSMUNP00000008335.2"/>
    </source>
</evidence>
<keyword evidence="2" id="KW-0677">Repeat</keyword>
<reference evidence="5" key="2">
    <citation type="submission" date="2025-08" db="UniProtKB">
        <authorList>
            <consortium name="Ensembl"/>
        </authorList>
    </citation>
    <scope>IDENTIFICATION</scope>
</reference>
<dbReference type="GO" id="GO:0043005">
    <property type="term" value="C:neuron projection"/>
    <property type="evidence" value="ECO:0007669"/>
    <property type="project" value="TreeGrafter"/>
</dbReference>
<dbReference type="InterPro" id="IPR051170">
    <property type="entry name" value="Neural/epithelial_adhesion"/>
</dbReference>
<dbReference type="SUPFAM" id="SSF48726">
    <property type="entry name" value="Immunoglobulin"/>
    <property type="match status" value="4"/>
</dbReference>
<dbReference type="AlphaFoldDB" id="A0A8C6J7P8"/>
<dbReference type="SMART" id="SM00409">
    <property type="entry name" value="IG"/>
    <property type="match status" value="3"/>
</dbReference>
<dbReference type="InterPro" id="IPR013783">
    <property type="entry name" value="Ig-like_fold"/>
</dbReference>
<dbReference type="PANTHER" id="PTHR12231">
    <property type="entry name" value="CTX-RELATED TYPE I TRANSMEMBRANE PROTEIN"/>
    <property type="match status" value="1"/>
</dbReference>
<sequence>MPTSIIALREGQSTTFECQVVGTPEIHITWYLDGNEVTDHVKYGISFIDGLATLKLTQARVSDKPPSFVKKLENVTSILKGTAFFQCVVAGAQPLSVSWIKDEKILEDDEHHHITFENRVAILELTNIDLSHRGRYTCQYPIYVSNCYFHILYISEPAQIIEKAKSLKVTERDPVTLECTVAGTPELRVRWYKDGKQLLPSRYYTMSFENNVASFRIEPVSKEDSGTYSFKVENDFGSSTCEAVLTVLGLYCHLANSLIQQGGNEKIIISVKDRQEGNHVRILNVEAADVGEYQCKAQNDVGSDTCFCTVKLKGKVLTHMPSAVLPMALHCSSLHRHCKYLL</sequence>
<evidence type="ECO:0000256" key="3">
    <source>
        <dbReference type="ARBA" id="ARBA00023157"/>
    </source>
</evidence>
<dbReference type="InterPro" id="IPR003599">
    <property type="entry name" value="Ig_sub"/>
</dbReference>
<name>A0A8C6J7P8_MELUD</name>
<keyword evidence="3" id="KW-1015">Disulfide bond</keyword>
<dbReference type="Gene3D" id="2.60.40.10">
    <property type="entry name" value="Immunoglobulins"/>
    <property type="match status" value="4"/>
</dbReference>
<dbReference type="InterPro" id="IPR013098">
    <property type="entry name" value="Ig_I-set"/>
</dbReference>
<dbReference type="InterPro" id="IPR007110">
    <property type="entry name" value="Ig-like_dom"/>
</dbReference>
<protein>
    <submittedName>
        <fullName evidence="5">Uncharacterized protein</fullName>
    </submittedName>
</protein>
<keyword evidence="4" id="KW-0393">Immunoglobulin domain</keyword>
<reference evidence="5" key="3">
    <citation type="submission" date="2025-09" db="UniProtKB">
        <authorList>
            <consortium name="Ensembl"/>
        </authorList>
    </citation>
    <scope>IDENTIFICATION</scope>
</reference>
<dbReference type="Proteomes" id="UP000694405">
    <property type="component" value="Chromosome 8"/>
</dbReference>
<dbReference type="PROSITE" id="PS50835">
    <property type="entry name" value="IG_LIKE"/>
    <property type="match status" value="3"/>
</dbReference>
<dbReference type="SMART" id="SM00408">
    <property type="entry name" value="IGc2"/>
    <property type="match status" value="4"/>
</dbReference>
<proteinExistence type="predicted"/>
<evidence type="ECO:0000256" key="4">
    <source>
        <dbReference type="ARBA" id="ARBA00023319"/>
    </source>
</evidence>
<dbReference type="FunFam" id="2.60.40.10:FF:000022">
    <property type="entry name" value="Cardiac titin"/>
    <property type="match status" value="2"/>
</dbReference>
<organism evidence="5 6">
    <name type="scientific">Melopsittacus undulatus</name>
    <name type="common">Budgerigar</name>
    <name type="synonym">Psittacus undulatus</name>
    <dbReference type="NCBI Taxonomy" id="13146"/>
    <lineage>
        <taxon>Eukaryota</taxon>
        <taxon>Metazoa</taxon>
        <taxon>Chordata</taxon>
        <taxon>Craniata</taxon>
        <taxon>Vertebrata</taxon>
        <taxon>Euteleostomi</taxon>
        <taxon>Archelosauria</taxon>
        <taxon>Archosauria</taxon>
        <taxon>Dinosauria</taxon>
        <taxon>Saurischia</taxon>
        <taxon>Theropoda</taxon>
        <taxon>Coelurosauria</taxon>
        <taxon>Aves</taxon>
        <taxon>Neognathae</taxon>
        <taxon>Neoaves</taxon>
        <taxon>Telluraves</taxon>
        <taxon>Australaves</taxon>
        <taxon>Psittaciformes</taxon>
        <taxon>Psittaculidae</taxon>
        <taxon>Melopsittacus</taxon>
    </lineage>
</organism>
<keyword evidence="6" id="KW-1185">Reference proteome</keyword>
<reference evidence="5" key="1">
    <citation type="submission" date="2020-03" db="EMBL/GenBank/DDBJ databases">
        <title>Melopsittacus undulatus (budgerigar) genome, bMelUnd1, maternal haplotype with Z.</title>
        <authorList>
            <person name="Gedman G."/>
            <person name="Mountcastle J."/>
            <person name="Haase B."/>
            <person name="Formenti G."/>
            <person name="Wright T."/>
            <person name="Apodaca J."/>
            <person name="Pelan S."/>
            <person name="Chow W."/>
            <person name="Rhie A."/>
            <person name="Howe K."/>
            <person name="Fedrigo O."/>
            <person name="Jarvis E.D."/>
        </authorList>
    </citation>
    <scope>NUCLEOTIDE SEQUENCE [LARGE SCALE GENOMIC DNA]</scope>
</reference>
<dbReference type="CDD" id="cd00096">
    <property type="entry name" value="Ig"/>
    <property type="match status" value="2"/>
</dbReference>
<dbReference type="PANTHER" id="PTHR12231:SF218">
    <property type="entry name" value="MICROFIBRILLAR-ASSOCIATED PROTEIN 3-LIKE"/>
    <property type="match status" value="1"/>
</dbReference>
<dbReference type="Pfam" id="PF07679">
    <property type="entry name" value="I-set"/>
    <property type="match status" value="4"/>
</dbReference>
<accession>A0A8C6J7P8</accession>